<sequence length="364" mass="39076">MKKLLLAAAVTTLSLSAAQAAPTLYGKLNVSVDSYDNGKDTVTELNSNASRLGVKGEEKLTEQLSAVYQAEWEVDVDGGDDVFKKRNIFAGLKWANLGTLKAGIMDTPFKDAGTGYRDVFNDYAHADIKEMMYGEERIENVIGIETDPKLLGGLVFALQTQQGESTSDTTKYVDGKRDSLGDGLSTSLSYANKDIGFEGVIAGNFKSVGDFAAVGISNAPADAIRVGGSFDLGKIGAPGLSVGAMWQTAEISDYSNIKPFTVTPEYAGDYNKVEENAWLISATYKLANTPWTLKAQYQQADTDYAVLGGASGDSSVDQWGIGADYKLNSQTKLFANAVQREWDNSPKKGNADESVYGLGMEVKF</sequence>
<evidence type="ECO:0000256" key="5">
    <source>
        <dbReference type="ARBA" id="ARBA00022692"/>
    </source>
</evidence>
<dbReference type="GO" id="GO:0009279">
    <property type="term" value="C:cell outer membrane"/>
    <property type="evidence" value="ECO:0007669"/>
    <property type="project" value="UniProtKB-SubCell"/>
</dbReference>
<keyword evidence="10" id="KW-0998">Cell outer membrane</keyword>
<evidence type="ECO:0000256" key="9">
    <source>
        <dbReference type="ARBA" id="ARBA00023136"/>
    </source>
</evidence>
<accession>A0A1C4GYX8</accession>
<evidence type="ECO:0000259" key="12">
    <source>
        <dbReference type="Pfam" id="PF13609"/>
    </source>
</evidence>
<dbReference type="Gene3D" id="2.40.160.10">
    <property type="entry name" value="Porin"/>
    <property type="match status" value="1"/>
</dbReference>
<comment type="subunit">
    <text evidence="2">Homotrimer.</text>
</comment>
<reference evidence="13 14" key="1">
    <citation type="submission" date="2016-08" db="EMBL/GenBank/DDBJ databases">
        <authorList>
            <person name="Seilhamer J.J."/>
        </authorList>
    </citation>
    <scope>NUCLEOTIDE SEQUENCE [LARGE SCALE GENOMIC DNA]</scope>
    <source>
        <strain evidence="13 14">ANC 4874</strain>
    </source>
</reference>
<dbReference type="InterPro" id="IPR033900">
    <property type="entry name" value="Gram_neg_porin_domain"/>
</dbReference>
<keyword evidence="3" id="KW-0813">Transport</keyword>
<dbReference type="PANTHER" id="PTHR34501:SF9">
    <property type="entry name" value="MAJOR OUTER MEMBRANE PROTEIN P.IA"/>
    <property type="match status" value="1"/>
</dbReference>
<gene>
    <name evidence="13" type="ORF">GA0116959_12010</name>
</gene>
<evidence type="ECO:0000256" key="3">
    <source>
        <dbReference type="ARBA" id="ARBA00022448"/>
    </source>
</evidence>
<dbReference type="AlphaFoldDB" id="A0A1C4GYX8"/>
<name>A0A1C4GYX8_9GAMM</name>
<dbReference type="Pfam" id="PF13609">
    <property type="entry name" value="Porin_4"/>
    <property type="match status" value="1"/>
</dbReference>
<feature type="signal peptide" evidence="11">
    <location>
        <begin position="1"/>
        <end position="20"/>
    </location>
</feature>
<evidence type="ECO:0000256" key="6">
    <source>
        <dbReference type="ARBA" id="ARBA00022729"/>
    </source>
</evidence>
<dbReference type="RefSeq" id="WP_092721155.1">
    <property type="nucleotide sequence ID" value="NZ_FMBK01000020.1"/>
</dbReference>
<dbReference type="GO" id="GO:0015288">
    <property type="term" value="F:porin activity"/>
    <property type="evidence" value="ECO:0007669"/>
    <property type="project" value="UniProtKB-KW"/>
</dbReference>
<feature type="chain" id="PRO_5008692840" evidence="11">
    <location>
        <begin position="21"/>
        <end position="364"/>
    </location>
</feature>
<comment type="subcellular location">
    <subcellularLocation>
        <location evidence="1">Cell outer membrane</location>
        <topology evidence="1">Multi-pass membrane protein</topology>
    </subcellularLocation>
</comment>
<protein>
    <submittedName>
        <fullName evidence="13">Outer membrane protein (Porin)</fullName>
    </submittedName>
</protein>
<dbReference type="InterPro" id="IPR050298">
    <property type="entry name" value="Gram-neg_bact_OMP"/>
</dbReference>
<proteinExistence type="predicted"/>
<keyword evidence="5" id="KW-0812">Transmembrane</keyword>
<evidence type="ECO:0000256" key="4">
    <source>
        <dbReference type="ARBA" id="ARBA00022452"/>
    </source>
</evidence>
<dbReference type="GO" id="GO:0046930">
    <property type="term" value="C:pore complex"/>
    <property type="evidence" value="ECO:0007669"/>
    <property type="project" value="UniProtKB-KW"/>
</dbReference>
<feature type="domain" description="Porin" evidence="12">
    <location>
        <begin position="7"/>
        <end position="339"/>
    </location>
</feature>
<dbReference type="CDD" id="cd00342">
    <property type="entry name" value="gram_neg_porins"/>
    <property type="match status" value="1"/>
</dbReference>
<dbReference type="GO" id="GO:0006811">
    <property type="term" value="P:monoatomic ion transport"/>
    <property type="evidence" value="ECO:0007669"/>
    <property type="project" value="UniProtKB-KW"/>
</dbReference>
<dbReference type="SUPFAM" id="SSF56935">
    <property type="entry name" value="Porins"/>
    <property type="match status" value="1"/>
</dbReference>
<organism evidence="13 14">
    <name type="scientific">Acinetobacter albensis</name>
    <dbReference type="NCBI Taxonomy" id="1673609"/>
    <lineage>
        <taxon>Bacteria</taxon>
        <taxon>Pseudomonadati</taxon>
        <taxon>Pseudomonadota</taxon>
        <taxon>Gammaproteobacteria</taxon>
        <taxon>Moraxellales</taxon>
        <taxon>Moraxellaceae</taxon>
        <taxon>Acinetobacter</taxon>
    </lineage>
</organism>
<evidence type="ECO:0000313" key="14">
    <source>
        <dbReference type="Proteomes" id="UP000243661"/>
    </source>
</evidence>
<dbReference type="PANTHER" id="PTHR34501">
    <property type="entry name" value="PROTEIN YDDL-RELATED"/>
    <property type="match status" value="1"/>
</dbReference>
<keyword evidence="7" id="KW-0406">Ion transport</keyword>
<keyword evidence="6 11" id="KW-0732">Signal</keyword>
<evidence type="ECO:0000256" key="2">
    <source>
        <dbReference type="ARBA" id="ARBA00011233"/>
    </source>
</evidence>
<dbReference type="Proteomes" id="UP000243661">
    <property type="component" value="Unassembled WGS sequence"/>
</dbReference>
<evidence type="ECO:0000313" key="13">
    <source>
        <dbReference type="EMBL" id="SCC73356.1"/>
    </source>
</evidence>
<keyword evidence="4" id="KW-1134">Transmembrane beta strand</keyword>
<dbReference type="OrthoDB" id="8957883at2"/>
<dbReference type="InterPro" id="IPR023614">
    <property type="entry name" value="Porin_dom_sf"/>
</dbReference>
<evidence type="ECO:0000256" key="8">
    <source>
        <dbReference type="ARBA" id="ARBA00023114"/>
    </source>
</evidence>
<evidence type="ECO:0000256" key="1">
    <source>
        <dbReference type="ARBA" id="ARBA00004571"/>
    </source>
</evidence>
<evidence type="ECO:0000256" key="10">
    <source>
        <dbReference type="ARBA" id="ARBA00023237"/>
    </source>
</evidence>
<keyword evidence="9" id="KW-0472">Membrane</keyword>
<evidence type="ECO:0000256" key="11">
    <source>
        <dbReference type="SAM" id="SignalP"/>
    </source>
</evidence>
<evidence type="ECO:0000256" key="7">
    <source>
        <dbReference type="ARBA" id="ARBA00023065"/>
    </source>
</evidence>
<dbReference type="EMBL" id="FMBK01000020">
    <property type="protein sequence ID" value="SCC73356.1"/>
    <property type="molecule type" value="Genomic_DNA"/>
</dbReference>
<keyword evidence="8" id="KW-0626">Porin</keyword>